<keyword evidence="3" id="KW-0808">Transferase</keyword>
<dbReference type="InterPro" id="IPR029044">
    <property type="entry name" value="Nucleotide-diphossugar_trans"/>
</dbReference>
<dbReference type="Pfam" id="PF13641">
    <property type="entry name" value="Glyco_tranf_2_3"/>
    <property type="match status" value="1"/>
</dbReference>
<evidence type="ECO:0000313" key="4">
    <source>
        <dbReference type="EMBL" id="MBD3665292.1"/>
    </source>
</evidence>
<evidence type="ECO:0000313" key="5">
    <source>
        <dbReference type="Proteomes" id="UP000635142"/>
    </source>
</evidence>
<dbReference type="GO" id="GO:0016757">
    <property type="term" value="F:glycosyltransferase activity"/>
    <property type="evidence" value="ECO:0007669"/>
    <property type="project" value="UniProtKB-KW"/>
</dbReference>
<keyword evidence="2" id="KW-0328">Glycosyltransferase</keyword>
<accession>A0A927D8S2</accession>
<dbReference type="Proteomes" id="UP000635142">
    <property type="component" value="Unassembled WGS sequence"/>
</dbReference>
<protein>
    <submittedName>
        <fullName evidence="4">Glycosyltransferase family 2 protein</fullName>
    </submittedName>
</protein>
<proteinExistence type="inferred from homology"/>
<dbReference type="PANTHER" id="PTHR43179:SF12">
    <property type="entry name" value="GALACTOFURANOSYLTRANSFERASE GLFT2"/>
    <property type="match status" value="1"/>
</dbReference>
<keyword evidence="5" id="KW-1185">Reference proteome</keyword>
<evidence type="ECO:0000256" key="2">
    <source>
        <dbReference type="ARBA" id="ARBA00022676"/>
    </source>
</evidence>
<comment type="similarity">
    <text evidence="1">Belongs to the glycosyltransferase 2 family.</text>
</comment>
<dbReference type="Gene3D" id="3.90.550.10">
    <property type="entry name" value="Spore Coat Polysaccharide Biosynthesis Protein SpsA, Chain A"/>
    <property type="match status" value="1"/>
</dbReference>
<gene>
    <name evidence="4" type="ORF">H9Q16_15255</name>
</gene>
<name>A0A927D8S2_9RHOB</name>
<reference evidence="4" key="1">
    <citation type="submission" date="2020-08" db="EMBL/GenBank/DDBJ databases">
        <title>Sulfitobacter aestuariivivens sp. nov., isolated from a tidal flat.</title>
        <authorList>
            <person name="Park S."/>
            <person name="Yoon J.-H."/>
        </authorList>
    </citation>
    <scope>NUCLEOTIDE SEQUENCE</scope>
    <source>
        <strain evidence="4">TSTF-M16</strain>
    </source>
</reference>
<dbReference type="PANTHER" id="PTHR43179">
    <property type="entry name" value="RHAMNOSYLTRANSFERASE WBBL"/>
    <property type="match status" value="1"/>
</dbReference>
<dbReference type="SUPFAM" id="SSF53448">
    <property type="entry name" value="Nucleotide-diphospho-sugar transferases"/>
    <property type="match status" value="1"/>
</dbReference>
<sequence>MTDLTVSVIVVSRCRPVALKRCLTGISQLQFDPFEVIVVADPEGIAAAGTLTFSDHLKLVAFDEPNISAARNLGVEHAAGDIVAFIDDDAVPEPQWLHYLVAPANQSDVAALGGFVRGRNGISFQWRARSLDAQGFSHHINVDAQKATVLTPPEGRAVKTEGTNMAFRRDVLLDLGGFDTAFHYFLDETDVNMRLARAGHATAIAPLAEVHHGFDANSTRTRGRVPRDLFDIGASWAVFQRKHLPEPAHQGHWADIRADQRRRVLGHFVQGRLEPGDVRHLMRRLDAGYEEGRQRVLGRVALAAHPRAPFKRFPSKERASVLIATRPIHGAAALAEARERVKSGEIVTVLNLSPTGIFHQLRFDDEGFWMQKGGVFGRSDRKDPLIRLTTRAKRVKRERARVAIQRGLGEE</sequence>
<dbReference type="AlphaFoldDB" id="A0A927D8S2"/>
<evidence type="ECO:0000256" key="3">
    <source>
        <dbReference type="ARBA" id="ARBA00022679"/>
    </source>
</evidence>
<evidence type="ECO:0000256" key="1">
    <source>
        <dbReference type="ARBA" id="ARBA00006739"/>
    </source>
</evidence>
<comment type="caution">
    <text evidence="4">The sequence shown here is derived from an EMBL/GenBank/DDBJ whole genome shotgun (WGS) entry which is preliminary data.</text>
</comment>
<organism evidence="4 5">
    <name type="scientific">Sulfitobacter aestuariivivens</name>
    <dbReference type="NCBI Taxonomy" id="2766981"/>
    <lineage>
        <taxon>Bacteria</taxon>
        <taxon>Pseudomonadati</taxon>
        <taxon>Pseudomonadota</taxon>
        <taxon>Alphaproteobacteria</taxon>
        <taxon>Rhodobacterales</taxon>
        <taxon>Roseobacteraceae</taxon>
        <taxon>Sulfitobacter</taxon>
    </lineage>
</organism>
<dbReference type="RefSeq" id="WP_191076279.1">
    <property type="nucleotide sequence ID" value="NZ_JACTAG010000002.1"/>
</dbReference>
<dbReference type="EMBL" id="JACTAG010000002">
    <property type="protein sequence ID" value="MBD3665292.1"/>
    <property type="molecule type" value="Genomic_DNA"/>
</dbReference>